<feature type="transmembrane region" description="Helical" evidence="9">
    <location>
        <begin position="275"/>
        <end position="299"/>
    </location>
</feature>
<evidence type="ECO:0000313" key="12">
    <source>
        <dbReference type="EMBL" id="TQS41602.1"/>
    </source>
</evidence>
<feature type="compositionally biased region" description="Acidic residues" evidence="10">
    <location>
        <begin position="335"/>
        <end position="348"/>
    </location>
</feature>
<evidence type="ECO:0000256" key="4">
    <source>
        <dbReference type="ARBA" id="ARBA00022692"/>
    </source>
</evidence>
<dbReference type="SUPFAM" id="SSF82866">
    <property type="entry name" value="Multidrug efflux transporter AcrB transmembrane domain"/>
    <property type="match status" value="1"/>
</dbReference>
<feature type="compositionally biased region" description="Low complexity" evidence="10">
    <location>
        <begin position="355"/>
        <end position="375"/>
    </location>
</feature>
<dbReference type="NCBIfam" id="TIGR00966">
    <property type="entry name" value="transloc_SecF"/>
    <property type="match status" value="1"/>
</dbReference>
<evidence type="ECO:0000259" key="11">
    <source>
        <dbReference type="Pfam" id="PF02355"/>
    </source>
</evidence>
<dbReference type="InParanoid" id="A0A545AJV7"/>
<feature type="transmembrane region" description="Helical" evidence="9">
    <location>
        <begin position="164"/>
        <end position="187"/>
    </location>
</feature>
<keyword evidence="13" id="KW-1185">Reference proteome</keyword>
<organism evidence="12 13">
    <name type="scientific">Cryptosporangium phraense</name>
    <dbReference type="NCBI Taxonomy" id="2593070"/>
    <lineage>
        <taxon>Bacteria</taxon>
        <taxon>Bacillati</taxon>
        <taxon>Actinomycetota</taxon>
        <taxon>Actinomycetes</taxon>
        <taxon>Cryptosporangiales</taxon>
        <taxon>Cryptosporangiaceae</taxon>
        <taxon>Cryptosporangium</taxon>
    </lineage>
</organism>
<feature type="transmembrane region" description="Helical" evidence="9">
    <location>
        <begin position="250"/>
        <end position="269"/>
    </location>
</feature>
<evidence type="ECO:0000256" key="9">
    <source>
        <dbReference type="HAMAP-Rule" id="MF_01464"/>
    </source>
</evidence>
<keyword evidence="8 9" id="KW-0472">Membrane</keyword>
<evidence type="ECO:0000256" key="10">
    <source>
        <dbReference type="SAM" id="MobiDB-lite"/>
    </source>
</evidence>
<evidence type="ECO:0000256" key="3">
    <source>
        <dbReference type="ARBA" id="ARBA00022475"/>
    </source>
</evidence>
<dbReference type="Pfam" id="PF07549">
    <property type="entry name" value="Sec_GG"/>
    <property type="match status" value="1"/>
</dbReference>
<keyword evidence="2 9" id="KW-0813">Transport</keyword>
<keyword evidence="7 9" id="KW-0811">Translocation</keyword>
<keyword evidence="4 9" id="KW-0812">Transmembrane</keyword>
<protein>
    <recommendedName>
        <fullName evidence="9">Protein-export membrane protein SecF</fullName>
    </recommendedName>
</protein>
<proteinExistence type="inferred from homology"/>
<feature type="transmembrane region" description="Helical" evidence="9">
    <location>
        <begin position="193"/>
        <end position="212"/>
    </location>
</feature>
<dbReference type="FunCoup" id="A0A545AJV7">
    <property type="interactions" value="23"/>
</dbReference>
<name>A0A545AJV7_9ACTN</name>
<dbReference type="Gene3D" id="1.20.1640.10">
    <property type="entry name" value="Multidrug efflux transporter AcrB transmembrane domain"/>
    <property type="match status" value="1"/>
</dbReference>
<dbReference type="InterPro" id="IPR022813">
    <property type="entry name" value="SecD/SecF_arch_bac"/>
</dbReference>
<dbReference type="OrthoDB" id="9774769at2"/>
<feature type="transmembrane region" description="Helical" evidence="9">
    <location>
        <begin position="23"/>
        <end position="43"/>
    </location>
</feature>
<dbReference type="InterPro" id="IPR055344">
    <property type="entry name" value="SecD_SecF_C_bact"/>
</dbReference>
<dbReference type="GO" id="GO:0015450">
    <property type="term" value="F:protein-transporting ATPase activity"/>
    <property type="evidence" value="ECO:0007669"/>
    <property type="project" value="InterPro"/>
</dbReference>
<evidence type="ECO:0000256" key="5">
    <source>
        <dbReference type="ARBA" id="ARBA00022927"/>
    </source>
</evidence>
<dbReference type="NCBIfam" id="TIGR00916">
    <property type="entry name" value="2A0604s01"/>
    <property type="match status" value="1"/>
</dbReference>
<comment type="caution">
    <text evidence="12">The sequence shown here is derived from an EMBL/GenBank/DDBJ whole genome shotgun (WGS) entry which is preliminary data.</text>
</comment>
<feature type="transmembrane region" description="Helical" evidence="9">
    <location>
        <begin position="140"/>
        <end position="157"/>
    </location>
</feature>
<gene>
    <name evidence="9 12" type="primary">secF</name>
    <name evidence="12" type="ORF">FL583_28480</name>
</gene>
<dbReference type="GO" id="GO:0065002">
    <property type="term" value="P:intracellular protein transmembrane transport"/>
    <property type="evidence" value="ECO:0007669"/>
    <property type="project" value="UniProtKB-UniRule"/>
</dbReference>
<evidence type="ECO:0000256" key="1">
    <source>
        <dbReference type="ARBA" id="ARBA00004651"/>
    </source>
</evidence>
<dbReference type="InterPro" id="IPR005665">
    <property type="entry name" value="SecF_bac"/>
</dbReference>
<comment type="subcellular location">
    <subcellularLocation>
        <location evidence="1 9">Cell membrane</location>
        <topology evidence="1 9">Multi-pass membrane protein</topology>
    </subcellularLocation>
</comment>
<dbReference type="InterPro" id="IPR022646">
    <property type="entry name" value="SecD/SecF_CS"/>
</dbReference>
<dbReference type="GO" id="GO:0005886">
    <property type="term" value="C:plasma membrane"/>
    <property type="evidence" value="ECO:0007669"/>
    <property type="project" value="UniProtKB-SubCell"/>
</dbReference>
<keyword evidence="6 9" id="KW-1133">Transmembrane helix</keyword>
<dbReference type="PANTHER" id="PTHR30081">
    <property type="entry name" value="PROTEIN-EXPORT MEMBRANE PROTEIN SEC"/>
    <property type="match status" value="1"/>
</dbReference>
<evidence type="ECO:0000313" key="13">
    <source>
        <dbReference type="Proteomes" id="UP000317982"/>
    </source>
</evidence>
<keyword evidence="5 9" id="KW-0653">Protein transport</keyword>
<reference evidence="12 13" key="1">
    <citation type="submission" date="2019-07" db="EMBL/GenBank/DDBJ databases">
        <title>Cryptosporangium phraense sp. nov., isolated from plant litter.</title>
        <authorList>
            <person name="Suriyachadkun C."/>
        </authorList>
    </citation>
    <scope>NUCLEOTIDE SEQUENCE [LARGE SCALE GENOMIC DNA]</scope>
    <source>
        <strain evidence="12 13">A-T 5661</strain>
    </source>
</reference>
<keyword evidence="3 9" id="KW-1003">Cell membrane</keyword>
<comment type="function">
    <text evidence="9">Part of the Sec protein translocase complex. Interacts with the SecYEG preprotein conducting channel. SecDF uses the proton motive force (PMF) to complete protein translocation after the ATP-dependent function of SecA.</text>
</comment>
<dbReference type="PRINTS" id="PR01755">
    <property type="entry name" value="SECFTRNLCASE"/>
</dbReference>
<feature type="domain" description="Protein export membrane protein SecD/SecF C-terminal" evidence="11">
    <location>
        <begin position="116"/>
        <end position="303"/>
    </location>
</feature>
<dbReference type="InterPro" id="IPR022645">
    <property type="entry name" value="SecD/SecF_bac"/>
</dbReference>
<dbReference type="EMBL" id="VIRS01000024">
    <property type="protein sequence ID" value="TQS41602.1"/>
    <property type="molecule type" value="Genomic_DNA"/>
</dbReference>
<feature type="region of interest" description="Disordered" evidence="10">
    <location>
        <begin position="329"/>
        <end position="395"/>
    </location>
</feature>
<sequence length="395" mass="42222">MGLAGRLYRGETNFDFIGSRKRWYIASVVIGLICIGAIVFRGFNWGIEFSGGTSFVFKPPTNVTLEQVSETVDGAGVEVQTAQEAGRGGDVKYVLKTESLSVTQTSAVKSALSERYDIAQNEITDNQVSSSWGGQVTDKALIALLVFLVLVAAYLAIRFEARMAIAALLALLHDLLLTAGVYSIVGFEVTPSTIVGLLTILGFSLYDTVVVFDKVSEDTRGILGGSRIDYAEAANNAVNETLMRSINTSLISLLPVGGLLFVGAGLLGVGTLKDLALVLFVGLAAGAYSSLFLATPWLVDMKEREPRYRALRDRVAARRAAASKAVDVPASSVEEVVDEEPEADDEESQTDREPATAGAGSSTSRPSRPAANRPQQARRRTGNRPGRPGGSRKKR</sequence>
<comment type="subunit">
    <text evidence="9">Forms a complex with SecD. Part of the essential Sec protein translocation apparatus which comprises SecA, SecYEG and auxiliary proteins SecDF. Other proteins may also be involved.</text>
</comment>
<dbReference type="HAMAP" id="MF_01464_B">
    <property type="entry name" value="SecF_B"/>
    <property type="match status" value="1"/>
</dbReference>
<dbReference type="GO" id="GO:0043952">
    <property type="term" value="P:protein transport by the Sec complex"/>
    <property type="evidence" value="ECO:0007669"/>
    <property type="project" value="UniProtKB-UniRule"/>
</dbReference>
<dbReference type="PANTHER" id="PTHR30081:SF8">
    <property type="entry name" value="PROTEIN TRANSLOCASE SUBUNIT SECF"/>
    <property type="match status" value="1"/>
</dbReference>
<dbReference type="AlphaFoldDB" id="A0A545AJV7"/>
<evidence type="ECO:0000256" key="8">
    <source>
        <dbReference type="ARBA" id="ARBA00023136"/>
    </source>
</evidence>
<dbReference type="InterPro" id="IPR048634">
    <property type="entry name" value="SecD_SecF_C"/>
</dbReference>
<dbReference type="GO" id="GO:0006605">
    <property type="term" value="P:protein targeting"/>
    <property type="evidence" value="ECO:0007669"/>
    <property type="project" value="UniProtKB-UniRule"/>
</dbReference>
<accession>A0A545AJV7</accession>
<comment type="similarity">
    <text evidence="9">Belongs to the SecD/SecF family. SecF subfamily.</text>
</comment>
<dbReference type="Proteomes" id="UP000317982">
    <property type="component" value="Unassembled WGS sequence"/>
</dbReference>
<evidence type="ECO:0000256" key="2">
    <source>
        <dbReference type="ARBA" id="ARBA00022448"/>
    </source>
</evidence>
<evidence type="ECO:0000256" key="6">
    <source>
        <dbReference type="ARBA" id="ARBA00022989"/>
    </source>
</evidence>
<evidence type="ECO:0000256" key="7">
    <source>
        <dbReference type="ARBA" id="ARBA00023010"/>
    </source>
</evidence>
<dbReference type="Pfam" id="PF02355">
    <property type="entry name" value="SecD_SecF_C"/>
    <property type="match status" value="1"/>
</dbReference>
<dbReference type="RefSeq" id="WP_142707931.1">
    <property type="nucleotide sequence ID" value="NZ_VIRS01000024.1"/>
</dbReference>